<accession>A0A8D8LMY6</accession>
<evidence type="ECO:0000256" key="1">
    <source>
        <dbReference type="SAM" id="Phobius"/>
    </source>
</evidence>
<reference evidence="2" key="1">
    <citation type="submission" date="2021-05" db="EMBL/GenBank/DDBJ databases">
        <authorList>
            <person name="Alioto T."/>
            <person name="Alioto T."/>
            <person name="Gomez Garrido J."/>
        </authorList>
    </citation>
    <scope>NUCLEOTIDE SEQUENCE</scope>
</reference>
<evidence type="ECO:0000313" key="2">
    <source>
        <dbReference type="EMBL" id="CAG6608296.1"/>
    </source>
</evidence>
<name>A0A8D8LMY6_9HEMI</name>
<keyword evidence="1" id="KW-1133">Transmembrane helix</keyword>
<feature type="transmembrane region" description="Helical" evidence="1">
    <location>
        <begin position="30"/>
        <end position="52"/>
    </location>
</feature>
<protein>
    <submittedName>
        <fullName evidence="2">Uncharacterized protein</fullName>
    </submittedName>
</protein>
<sequence length="101" mass="12117">MSVMNRSLKDPFVHWFWYHAVRYLSKTKTFGFYILVPSRHMILLSLMIPAHYPTTHTNQPTLQVSKSLQTGDSRQNFNTLRFHLDKAFQYKTLSWTRYSFL</sequence>
<dbReference type="AlphaFoldDB" id="A0A8D8LMY6"/>
<dbReference type="EMBL" id="HBUF01010984">
    <property type="protein sequence ID" value="CAG6608296.1"/>
    <property type="molecule type" value="Transcribed_RNA"/>
</dbReference>
<keyword evidence="1" id="KW-0472">Membrane</keyword>
<organism evidence="2">
    <name type="scientific">Cacopsylla melanoneura</name>
    <dbReference type="NCBI Taxonomy" id="428564"/>
    <lineage>
        <taxon>Eukaryota</taxon>
        <taxon>Metazoa</taxon>
        <taxon>Ecdysozoa</taxon>
        <taxon>Arthropoda</taxon>
        <taxon>Hexapoda</taxon>
        <taxon>Insecta</taxon>
        <taxon>Pterygota</taxon>
        <taxon>Neoptera</taxon>
        <taxon>Paraneoptera</taxon>
        <taxon>Hemiptera</taxon>
        <taxon>Sternorrhyncha</taxon>
        <taxon>Psylloidea</taxon>
        <taxon>Psyllidae</taxon>
        <taxon>Psyllinae</taxon>
        <taxon>Cacopsylla</taxon>
    </lineage>
</organism>
<proteinExistence type="predicted"/>
<keyword evidence="1" id="KW-0812">Transmembrane</keyword>